<keyword evidence="6 7" id="KW-0460">Magnesium</keyword>
<evidence type="ECO:0000256" key="8">
    <source>
        <dbReference type="RuleBase" id="RU364068"/>
    </source>
</evidence>
<protein>
    <recommendedName>
        <fullName evidence="8">Inositol-1-monophosphatase</fullName>
        <ecNumber evidence="8">3.1.3.25</ecNumber>
    </recommendedName>
</protein>
<dbReference type="PROSITE" id="PS00629">
    <property type="entry name" value="IMP_1"/>
    <property type="match status" value="1"/>
</dbReference>
<evidence type="ECO:0000256" key="4">
    <source>
        <dbReference type="ARBA" id="ARBA00022723"/>
    </source>
</evidence>
<dbReference type="GO" id="GO:0007165">
    <property type="term" value="P:signal transduction"/>
    <property type="evidence" value="ECO:0007669"/>
    <property type="project" value="TreeGrafter"/>
</dbReference>
<dbReference type="SUPFAM" id="SSF56655">
    <property type="entry name" value="Carbohydrate phosphatase"/>
    <property type="match status" value="1"/>
</dbReference>
<dbReference type="Proteomes" id="UP000198122">
    <property type="component" value="Unassembled WGS sequence"/>
</dbReference>
<proteinExistence type="inferred from homology"/>
<evidence type="ECO:0000256" key="7">
    <source>
        <dbReference type="PIRSR" id="PIRSR600760-2"/>
    </source>
</evidence>
<evidence type="ECO:0000256" key="6">
    <source>
        <dbReference type="ARBA" id="ARBA00022842"/>
    </source>
</evidence>
<gene>
    <name evidence="9" type="ORF">SAMN05445756_0303</name>
</gene>
<dbReference type="EMBL" id="FYEZ01000001">
    <property type="protein sequence ID" value="SNC60556.1"/>
    <property type="molecule type" value="Genomic_DNA"/>
</dbReference>
<comment type="cofactor">
    <cofactor evidence="2 7 8">
        <name>Mg(2+)</name>
        <dbReference type="ChEBI" id="CHEBI:18420"/>
    </cofactor>
</comment>
<feature type="binding site" evidence="7">
    <location>
        <position position="126"/>
    </location>
    <ligand>
        <name>Mg(2+)</name>
        <dbReference type="ChEBI" id="CHEBI:18420"/>
        <label>1</label>
        <note>catalytic</note>
    </ligand>
</feature>
<feature type="binding site" evidence="7">
    <location>
        <position position="123"/>
    </location>
    <ligand>
        <name>Mg(2+)</name>
        <dbReference type="ChEBI" id="CHEBI:18420"/>
        <label>1</label>
        <note>catalytic</note>
    </ligand>
</feature>
<dbReference type="EC" id="3.1.3.25" evidence="8"/>
<comment type="similarity">
    <text evidence="3 8">Belongs to the inositol monophosphatase superfamily.</text>
</comment>
<dbReference type="InterPro" id="IPR020583">
    <property type="entry name" value="Inositol_monoP_metal-BS"/>
</dbReference>
<evidence type="ECO:0000256" key="1">
    <source>
        <dbReference type="ARBA" id="ARBA00001033"/>
    </source>
</evidence>
<evidence type="ECO:0000313" key="10">
    <source>
        <dbReference type="Proteomes" id="UP000198122"/>
    </source>
</evidence>
<dbReference type="AlphaFoldDB" id="A0A212T3Y1"/>
<reference evidence="9 10" key="1">
    <citation type="submission" date="2017-06" db="EMBL/GenBank/DDBJ databases">
        <authorList>
            <person name="Kim H.J."/>
            <person name="Triplett B.A."/>
        </authorList>
    </citation>
    <scope>NUCLEOTIDE SEQUENCE [LARGE SCALE GENOMIC DNA]</scope>
    <source>
        <strain evidence="9 10">DSM 22179</strain>
    </source>
</reference>
<evidence type="ECO:0000256" key="2">
    <source>
        <dbReference type="ARBA" id="ARBA00001946"/>
    </source>
</evidence>
<dbReference type="CDD" id="cd01639">
    <property type="entry name" value="IMPase"/>
    <property type="match status" value="1"/>
</dbReference>
<dbReference type="PROSITE" id="PS00630">
    <property type="entry name" value="IMP_2"/>
    <property type="match status" value="1"/>
</dbReference>
<feature type="binding site" evidence="7">
    <location>
        <position position="92"/>
    </location>
    <ligand>
        <name>Mg(2+)</name>
        <dbReference type="ChEBI" id="CHEBI:18420"/>
        <label>1</label>
        <note>catalytic</note>
    </ligand>
</feature>
<dbReference type="Pfam" id="PF00459">
    <property type="entry name" value="Inositol_P"/>
    <property type="match status" value="1"/>
</dbReference>
<feature type="binding site" evidence="7">
    <location>
        <position position="266"/>
    </location>
    <ligand>
        <name>Mg(2+)</name>
        <dbReference type="ChEBI" id="CHEBI:18420"/>
        <label>1</label>
        <note>catalytic</note>
    </ligand>
</feature>
<dbReference type="Gene3D" id="3.30.540.10">
    <property type="entry name" value="Fructose-1,6-Bisphosphatase, subunit A, domain 1"/>
    <property type="match status" value="1"/>
</dbReference>
<dbReference type="GO" id="GO:0046854">
    <property type="term" value="P:phosphatidylinositol phosphate biosynthetic process"/>
    <property type="evidence" value="ECO:0007669"/>
    <property type="project" value="InterPro"/>
</dbReference>
<name>A0A212T3Y1_9MICO</name>
<keyword evidence="4 7" id="KW-0479">Metal-binding</keyword>
<dbReference type="RefSeq" id="WP_234994224.1">
    <property type="nucleotide sequence ID" value="NZ_FYEZ01000001.1"/>
</dbReference>
<dbReference type="InterPro" id="IPR020550">
    <property type="entry name" value="Inositol_monophosphatase_CS"/>
</dbReference>
<evidence type="ECO:0000313" key="9">
    <source>
        <dbReference type="EMBL" id="SNC60556.1"/>
    </source>
</evidence>
<feature type="binding site" evidence="7">
    <location>
        <position position="125"/>
    </location>
    <ligand>
        <name>Mg(2+)</name>
        <dbReference type="ChEBI" id="CHEBI:18420"/>
        <label>1</label>
        <note>catalytic</note>
    </ligand>
</feature>
<dbReference type="GO" id="GO:0006020">
    <property type="term" value="P:inositol metabolic process"/>
    <property type="evidence" value="ECO:0007669"/>
    <property type="project" value="TreeGrafter"/>
</dbReference>
<dbReference type="PRINTS" id="PR00377">
    <property type="entry name" value="IMPHPHTASES"/>
</dbReference>
<dbReference type="InterPro" id="IPR033942">
    <property type="entry name" value="IMPase"/>
</dbReference>
<dbReference type="GO" id="GO:0008934">
    <property type="term" value="F:inositol monophosphate 1-phosphatase activity"/>
    <property type="evidence" value="ECO:0007669"/>
    <property type="project" value="InterPro"/>
</dbReference>
<keyword evidence="10" id="KW-1185">Reference proteome</keyword>
<accession>A0A212T3Y1</accession>
<evidence type="ECO:0000256" key="3">
    <source>
        <dbReference type="ARBA" id="ARBA00009759"/>
    </source>
</evidence>
<comment type="catalytic activity">
    <reaction evidence="1 8">
        <text>a myo-inositol phosphate + H2O = myo-inositol + phosphate</text>
        <dbReference type="Rhea" id="RHEA:24056"/>
        <dbReference type="ChEBI" id="CHEBI:15377"/>
        <dbReference type="ChEBI" id="CHEBI:17268"/>
        <dbReference type="ChEBI" id="CHEBI:43474"/>
        <dbReference type="ChEBI" id="CHEBI:84139"/>
        <dbReference type="EC" id="3.1.3.25"/>
    </reaction>
</comment>
<dbReference type="PANTHER" id="PTHR20854">
    <property type="entry name" value="INOSITOL MONOPHOSPHATASE"/>
    <property type="match status" value="1"/>
</dbReference>
<sequence>MPERTQPASARTVDRRALLAAGGHDLPALRELAAGLAEEAGERLLAQRPDRVDVAATKSSSTDVVTAADRASETWLREQLARCRPDDLVLGEEFGGAGTETGTEVTDGAPDAREAGCLTWVLDPIDGTVNYLYGLPSWAVSVACVLGDPTRPGAWAPVVGAVYAPVTGELFHAGHGAGAVLETPPADGRAGERALRVAATTDPALALLGTGFGYDAGVRAEQGRVVAELLPQVRDIRRLGSAALDLCAVAAGRLDAYYERGTHVWDHAAGLLVVEEAGGVVHGPVGGFPGRSLLVAGPEPLVAWLGTRLDELGAAGPEG</sequence>
<dbReference type="GO" id="GO:0046872">
    <property type="term" value="F:metal ion binding"/>
    <property type="evidence" value="ECO:0007669"/>
    <property type="project" value="UniProtKB-KW"/>
</dbReference>
<dbReference type="PANTHER" id="PTHR20854:SF4">
    <property type="entry name" value="INOSITOL-1-MONOPHOSPHATASE-RELATED"/>
    <property type="match status" value="1"/>
</dbReference>
<keyword evidence="5 8" id="KW-0378">Hydrolase</keyword>
<organism evidence="9 10">
    <name type="scientific">Kytococcus aerolatus</name>
    <dbReference type="NCBI Taxonomy" id="592308"/>
    <lineage>
        <taxon>Bacteria</taxon>
        <taxon>Bacillati</taxon>
        <taxon>Actinomycetota</taxon>
        <taxon>Actinomycetes</taxon>
        <taxon>Micrococcales</taxon>
        <taxon>Kytococcaceae</taxon>
        <taxon>Kytococcus</taxon>
    </lineage>
</organism>
<dbReference type="Gene3D" id="3.40.190.80">
    <property type="match status" value="1"/>
</dbReference>
<evidence type="ECO:0000256" key="5">
    <source>
        <dbReference type="ARBA" id="ARBA00022801"/>
    </source>
</evidence>
<dbReference type="InterPro" id="IPR000760">
    <property type="entry name" value="Inositol_monophosphatase-like"/>
</dbReference>